<comment type="similarity">
    <text evidence="3">Belongs to the SmpB family.</text>
</comment>
<dbReference type="PANTHER" id="PTHR30308">
    <property type="entry name" value="TMRNA-BINDING COMPONENT OF TRANS-TRANSLATION TAGGING COMPLEX"/>
    <property type="match status" value="1"/>
</dbReference>
<comment type="caution">
    <text evidence="4">The sequence shown here is derived from an EMBL/GenBank/DDBJ whole genome shotgun (WGS) entry which is preliminary data.</text>
</comment>
<accession>A0A0G1DMT9</accession>
<dbReference type="EMBL" id="LCFQ01000001">
    <property type="protein sequence ID" value="KKS98974.1"/>
    <property type="molecule type" value="Genomic_DNA"/>
</dbReference>
<dbReference type="GO" id="GO:0005829">
    <property type="term" value="C:cytosol"/>
    <property type="evidence" value="ECO:0007669"/>
    <property type="project" value="TreeGrafter"/>
</dbReference>
<proteinExistence type="inferred from homology"/>
<dbReference type="PATRIC" id="fig|1618578.3.peg.96"/>
<dbReference type="SUPFAM" id="SSF74982">
    <property type="entry name" value="Small protein B (SmpB)"/>
    <property type="match status" value="1"/>
</dbReference>
<evidence type="ECO:0000256" key="3">
    <source>
        <dbReference type="HAMAP-Rule" id="MF_00023"/>
    </source>
</evidence>
<dbReference type="InterPro" id="IPR023620">
    <property type="entry name" value="SmpB"/>
</dbReference>
<sequence length="119" mass="13433">MTGAEVKAVRAKRANLTGSYAKFVEGELYLVNVKINAQGVRESQTTRSRKLLLHKNELVSLASKVKQKRLTIVPIALYTKGRLVKAELALAQSKKRFEKKDAKKQKDIEREVARELKLA</sequence>
<comment type="subcellular location">
    <subcellularLocation>
        <location evidence="3">Cytoplasm</location>
    </subcellularLocation>
    <text evidence="3">The tmRNA-SmpB complex associates with stalled 70S ribosomes.</text>
</comment>
<dbReference type="Proteomes" id="UP000034090">
    <property type="component" value="Unassembled WGS sequence"/>
</dbReference>
<evidence type="ECO:0000256" key="1">
    <source>
        <dbReference type="ARBA" id="ARBA00022490"/>
    </source>
</evidence>
<dbReference type="InterPro" id="IPR000037">
    <property type="entry name" value="SsrA-bd_prot"/>
</dbReference>
<dbReference type="Pfam" id="PF01668">
    <property type="entry name" value="SmpB"/>
    <property type="match status" value="1"/>
</dbReference>
<evidence type="ECO:0000313" key="4">
    <source>
        <dbReference type="EMBL" id="KKS98974.1"/>
    </source>
</evidence>
<dbReference type="Gene3D" id="2.40.280.10">
    <property type="match status" value="1"/>
</dbReference>
<reference evidence="4 5" key="1">
    <citation type="journal article" date="2015" name="Nature">
        <title>rRNA introns, odd ribosomes, and small enigmatic genomes across a large radiation of phyla.</title>
        <authorList>
            <person name="Brown C.T."/>
            <person name="Hug L.A."/>
            <person name="Thomas B.C."/>
            <person name="Sharon I."/>
            <person name="Castelle C.J."/>
            <person name="Singh A."/>
            <person name="Wilkins M.J."/>
            <person name="Williams K.H."/>
            <person name="Banfield J.F."/>
        </authorList>
    </citation>
    <scope>NUCLEOTIDE SEQUENCE [LARGE SCALE GENOMIC DNA]</scope>
</reference>
<evidence type="ECO:0000256" key="2">
    <source>
        <dbReference type="ARBA" id="ARBA00022884"/>
    </source>
</evidence>
<keyword evidence="1 3" id="KW-0963">Cytoplasm</keyword>
<dbReference type="AlphaFoldDB" id="A0A0G1DMT9"/>
<evidence type="ECO:0000313" key="5">
    <source>
        <dbReference type="Proteomes" id="UP000034090"/>
    </source>
</evidence>
<dbReference type="HAMAP" id="MF_00023">
    <property type="entry name" value="SmpB"/>
    <property type="match status" value="1"/>
</dbReference>
<protein>
    <recommendedName>
        <fullName evidence="3">SsrA-binding protein</fullName>
    </recommendedName>
    <alternativeName>
        <fullName evidence="3">Small protein B</fullName>
    </alternativeName>
</protein>
<dbReference type="STRING" id="1618578.UV74_C0001G0084"/>
<dbReference type="GO" id="GO:0003723">
    <property type="term" value="F:RNA binding"/>
    <property type="evidence" value="ECO:0007669"/>
    <property type="project" value="UniProtKB-UniRule"/>
</dbReference>
<dbReference type="GO" id="GO:0070930">
    <property type="term" value="P:trans-translation-dependent protein tagging"/>
    <property type="evidence" value="ECO:0007669"/>
    <property type="project" value="TreeGrafter"/>
</dbReference>
<comment type="function">
    <text evidence="3">Required for rescue of stalled ribosomes mediated by trans-translation. Binds to transfer-messenger RNA (tmRNA), required for stable association of tmRNA with ribosomes. tmRNA and SmpB together mimic tRNA shape, replacing the anticodon stem-loop with SmpB. tmRNA is encoded by the ssrA gene; the 2 termini fold to resemble tRNA(Ala) and it encodes a 'tag peptide', a short internal open reading frame. During trans-translation Ala-aminoacylated tmRNA acts like a tRNA, entering the A-site of stalled ribosomes, displacing the stalled mRNA. The ribosome then switches to translate the ORF on the tmRNA; the nascent peptide is terminated with the 'tag peptide' encoded by the tmRNA and targeted for degradation. The ribosome is freed to recommence translation, which seems to be the essential function of trans-translation.</text>
</comment>
<keyword evidence="2 3" id="KW-0694">RNA-binding</keyword>
<name>A0A0G1DMT9_9BACT</name>
<dbReference type="GO" id="GO:0070929">
    <property type="term" value="P:trans-translation"/>
    <property type="evidence" value="ECO:0007669"/>
    <property type="project" value="UniProtKB-UniRule"/>
</dbReference>
<dbReference type="PANTHER" id="PTHR30308:SF2">
    <property type="entry name" value="SSRA-BINDING PROTEIN"/>
    <property type="match status" value="1"/>
</dbReference>
<organism evidence="4 5">
    <name type="scientific">Candidatus Woesebacteria bacterium GW2011_GWB1_43_14</name>
    <dbReference type="NCBI Taxonomy" id="1618578"/>
    <lineage>
        <taxon>Bacteria</taxon>
        <taxon>Candidatus Woeseibacteriota</taxon>
    </lineage>
</organism>
<gene>
    <name evidence="3" type="primary">smpB</name>
    <name evidence="4" type="ORF">UV74_C0001G0084</name>
</gene>